<evidence type="ECO:0000313" key="10">
    <source>
        <dbReference type="EMBL" id="OUZ38152.1"/>
    </source>
</evidence>
<evidence type="ECO:0000256" key="5">
    <source>
        <dbReference type="ARBA" id="ARBA00023136"/>
    </source>
</evidence>
<keyword evidence="3" id="KW-0309">Germination</keyword>
<evidence type="ECO:0000256" key="1">
    <source>
        <dbReference type="ARBA" id="ARBA00004635"/>
    </source>
</evidence>
<dbReference type="PANTHER" id="PTHR35789">
    <property type="entry name" value="SPORE GERMINATION PROTEIN B3"/>
    <property type="match status" value="1"/>
</dbReference>
<evidence type="ECO:0000313" key="11">
    <source>
        <dbReference type="Proteomes" id="UP000196594"/>
    </source>
</evidence>
<dbReference type="InterPro" id="IPR008844">
    <property type="entry name" value="Spore_GerAC-like"/>
</dbReference>
<feature type="domain" description="Spore germination GerAC-like C-terminal" evidence="8">
    <location>
        <begin position="186"/>
        <end position="343"/>
    </location>
</feature>
<keyword evidence="6" id="KW-0564">Palmitate</keyword>
<evidence type="ECO:0000256" key="3">
    <source>
        <dbReference type="ARBA" id="ARBA00022544"/>
    </source>
</evidence>
<dbReference type="Pfam" id="PF25198">
    <property type="entry name" value="Spore_GerAC_N"/>
    <property type="match status" value="1"/>
</dbReference>
<protein>
    <submittedName>
        <fullName evidence="10">Spore gernimation protein GerC</fullName>
    </submittedName>
</protein>
<evidence type="ECO:0000256" key="2">
    <source>
        <dbReference type="ARBA" id="ARBA00007886"/>
    </source>
</evidence>
<organism evidence="10 11">
    <name type="scientific">Solibacillus kalamii</name>
    <dbReference type="NCBI Taxonomy" id="1748298"/>
    <lineage>
        <taxon>Bacteria</taxon>
        <taxon>Bacillati</taxon>
        <taxon>Bacillota</taxon>
        <taxon>Bacilli</taxon>
        <taxon>Bacillales</taxon>
        <taxon>Caryophanaceae</taxon>
        <taxon>Solibacillus</taxon>
    </lineage>
</organism>
<evidence type="ECO:0000259" key="9">
    <source>
        <dbReference type="Pfam" id="PF25198"/>
    </source>
</evidence>
<keyword evidence="4" id="KW-0732">Signal</keyword>
<dbReference type="InterPro" id="IPR046953">
    <property type="entry name" value="Spore_GerAC-like_C"/>
</dbReference>
<evidence type="ECO:0000256" key="4">
    <source>
        <dbReference type="ARBA" id="ARBA00022729"/>
    </source>
</evidence>
<evidence type="ECO:0000259" key="8">
    <source>
        <dbReference type="Pfam" id="PF05504"/>
    </source>
</evidence>
<dbReference type="InterPro" id="IPR038501">
    <property type="entry name" value="Spore_GerAC_C_sf"/>
</dbReference>
<keyword evidence="7" id="KW-0449">Lipoprotein</keyword>
<keyword evidence="11" id="KW-1185">Reference proteome</keyword>
<evidence type="ECO:0000256" key="6">
    <source>
        <dbReference type="ARBA" id="ARBA00023139"/>
    </source>
</evidence>
<evidence type="ECO:0000256" key="7">
    <source>
        <dbReference type="ARBA" id="ARBA00023288"/>
    </source>
</evidence>
<dbReference type="PANTHER" id="PTHR35789:SF1">
    <property type="entry name" value="SPORE GERMINATION PROTEIN B3"/>
    <property type="match status" value="1"/>
</dbReference>
<comment type="similarity">
    <text evidence="2">Belongs to the GerABKC lipoprotein family.</text>
</comment>
<dbReference type="NCBIfam" id="TIGR02887">
    <property type="entry name" value="spore_ger_x_C"/>
    <property type="match status" value="1"/>
</dbReference>
<dbReference type="Pfam" id="PF05504">
    <property type="entry name" value="Spore_GerAC"/>
    <property type="match status" value="1"/>
</dbReference>
<accession>A0ABX3ZES4</accession>
<keyword evidence="5" id="KW-0472">Membrane</keyword>
<gene>
    <name evidence="10" type="ORF">CBM15_13780</name>
</gene>
<sequence length="346" mass="38915">MLASLLLAGCWDERLYKNSSVVSLTGFEGEMGDLTAYYAYPEATTAEMKTVLITGKGLTPRDVRMDAELKVEQTLDLSGLATILISEDTAKGKLYEYLDSFFRDANSPISSKVAIVQGELKPFLEISEQKQTTAGEYYDRLITSLEENSIVIPYTLQTAGSILFEDAQDLALPYLKMNEEDRPAVDGIALFSGDSFTGKTLNTKEGVLLNILNDSLGFATRISYLYNNSPITIRQINKSKRDIAVSKNKIEINEKIEVAISEFPQDHLNDDHVRKELEKFLTEKLEKEMNEVMKKLQEAKCDALGLGRNVRAFHPDLFKKDWSEHFSTLDINIKVKVEIMKTGILK</sequence>
<dbReference type="EMBL" id="NHNT01000010">
    <property type="protein sequence ID" value="OUZ38152.1"/>
    <property type="molecule type" value="Genomic_DNA"/>
</dbReference>
<dbReference type="InterPro" id="IPR057336">
    <property type="entry name" value="GerAC_N"/>
</dbReference>
<reference evidence="10 11" key="1">
    <citation type="journal article" date="2017" name="Int. J. Syst. Evol. Microbiol.">
        <title>Solibacillus kalamii sp. nov., isolated from a high-efficiency particulate arrestance filter system used in the International Space Station.</title>
        <authorList>
            <person name="Checinska Sielaff A."/>
            <person name="Kumar R.M."/>
            <person name="Pal D."/>
            <person name="Mayilraj S."/>
            <person name="Venkateswaran K."/>
        </authorList>
    </citation>
    <scope>NUCLEOTIDE SEQUENCE [LARGE SCALE GENOMIC DNA]</scope>
    <source>
        <strain evidence="10 11">ISSFR-015</strain>
    </source>
</reference>
<comment type="caution">
    <text evidence="10">The sequence shown here is derived from an EMBL/GenBank/DDBJ whole genome shotgun (WGS) entry which is preliminary data.</text>
</comment>
<comment type="subcellular location">
    <subcellularLocation>
        <location evidence="1">Membrane</location>
        <topology evidence="1">Lipid-anchor</topology>
    </subcellularLocation>
</comment>
<feature type="domain" description="Spore germination protein N-terminal" evidence="9">
    <location>
        <begin position="13"/>
        <end position="176"/>
    </location>
</feature>
<name>A0ABX3ZES4_9BACL</name>
<dbReference type="Gene3D" id="3.30.300.210">
    <property type="entry name" value="Nutrient germinant receptor protein C, domain 3"/>
    <property type="match status" value="1"/>
</dbReference>
<proteinExistence type="inferred from homology"/>
<dbReference type="Proteomes" id="UP000196594">
    <property type="component" value="Unassembled WGS sequence"/>
</dbReference>